<protein>
    <submittedName>
        <fullName evidence="1">Uncharacterized protein</fullName>
    </submittedName>
</protein>
<evidence type="ECO:0000313" key="2">
    <source>
        <dbReference type="Proteomes" id="UP000198432"/>
    </source>
</evidence>
<organism evidence="1 2">
    <name type="scientific">Pontibacter ummariensis</name>
    <dbReference type="NCBI Taxonomy" id="1610492"/>
    <lineage>
        <taxon>Bacteria</taxon>
        <taxon>Pseudomonadati</taxon>
        <taxon>Bacteroidota</taxon>
        <taxon>Cytophagia</taxon>
        <taxon>Cytophagales</taxon>
        <taxon>Hymenobacteraceae</taxon>
        <taxon>Pontibacter</taxon>
    </lineage>
</organism>
<gene>
    <name evidence="1" type="ORF">SAMN06296052_11982</name>
</gene>
<sequence length="65" mass="7448">MTLKQFIQSVPSHQRAQVARELTELAKKKQDKNQSLDFNTADLLEFSSGDEATQQEIEEISRLIN</sequence>
<evidence type="ECO:0000313" key="1">
    <source>
        <dbReference type="EMBL" id="SNS98732.1"/>
    </source>
</evidence>
<dbReference type="Proteomes" id="UP000198432">
    <property type="component" value="Unassembled WGS sequence"/>
</dbReference>
<proteinExistence type="predicted"/>
<reference evidence="2" key="1">
    <citation type="submission" date="2017-06" db="EMBL/GenBank/DDBJ databases">
        <authorList>
            <person name="Varghese N."/>
            <person name="Submissions S."/>
        </authorList>
    </citation>
    <scope>NUCLEOTIDE SEQUENCE [LARGE SCALE GENOMIC DNA]</scope>
    <source>
        <strain evidence="2">NKM1</strain>
    </source>
</reference>
<dbReference type="AlphaFoldDB" id="A0A239IZB8"/>
<name>A0A239IZB8_9BACT</name>
<dbReference type="EMBL" id="FZOQ01000019">
    <property type="protein sequence ID" value="SNS98732.1"/>
    <property type="molecule type" value="Genomic_DNA"/>
</dbReference>
<keyword evidence="2" id="KW-1185">Reference proteome</keyword>
<dbReference type="RefSeq" id="WP_089320701.1">
    <property type="nucleotide sequence ID" value="NZ_FZOQ01000019.1"/>
</dbReference>
<accession>A0A239IZB8</accession>